<proteinExistence type="predicted"/>
<reference evidence="4" key="2">
    <citation type="submission" date="2016-05" db="EMBL/GenBank/DDBJ databases">
        <authorList>
            <person name="Dupont C."/>
            <person name="Santoro A."/>
        </authorList>
    </citation>
    <scope>NUCLEOTIDE SEQUENCE [LARGE SCALE GENOMIC DNA]</scope>
    <source>
        <strain evidence="4">U25</strain>
    </source>
</reference>
<evidence type="ECO:0000313" key="2">
    <source>
        <dbReference type="EMBL" id="PTL88305.1"/>
    </source>
</evidence>
<dbReference type="OrthoDB" id="5739at2157"/>
<accession>A0A0A7V6I7</accession>
<name>A0A0A7V6I7_9ARCH</name>
<dbReference type="GeneID" id="24816985"/>
<keyword evidence="4" id="KW-1185">Reference proteome</keyword>
<protein>
    <submittedName>
        <fullName evidence="1">Uncharacterized protein</fullName>
    </submittedName>
</protein>
<dbReference type="STRING" id="1410606.T478_1099"/>
<evidence type="ECO:0000313" key="3">
    <source>
        <dbReference type="Proteomes" id="UP000030944"/>
    </source>
</evidence>
<dbReference type="EMBL" id="LXWN01000001">
    <property type="protein sequence ID" value="PTL88305.1"/>
    <property type="molecule type" value="Genomic_DNA"/>
</dbReference>
<dbReference type="AlphaFoldDB" id="A0A0A7V6I7"/>
<dbReference type="Gene3D" id="1.20.5.170">
    <property type="match status" value="1"/>
</dbReference>
<dbReference type="RefSeq" id="WP_048105782.1">
    <property type="nucleotide sequence ID" value="NZ_CP007026.1"/>
</dbReference>
<reference evidence="2 4" key="4">
    <citation type="submission" date="2018-04" db="EMBL/GenBank/DDBJ databases">
        <title>Transcriptomics of ammonia oxidizing archaea.</title>
        <authorList>
            <person name="Carini P."/>
        </authorList>
    </citation>
    <scope>NUCLEOTIDE SEQUENCE [LARGE SCALE GENOMIC DNA]</scope>
    <source>
        <strain evidence="2 4">U25</strain>
    </source>
</reference>
<dbReference type="Proteomes" id="UP000241022">
    <property type="component" value="Unassembled WGS sequence"/>
</dbReference>
<evidence type="ECO:0000313" key="1">
    <source>
        <dbReference type="EMBL" id="AJA92300.1"/>
    </source>
</evidence>
<organism evidence="1 3">
    <name type="scientific">Candidatus Nitrosopelagicus brevis</name>
    <dbReference type="NCBI Taxonomy" id="1410606"/>
    <lineage>
        <taxon>Archaea</taxon>
        <taxon>Nitrososphaerota</taxon>
    </lineage>
</organism>
<dbReference type="KEGG" id="nbv:T478_1099"/>
<evidence type="ECO:0000313" key="4">
    <source>
        <dbReference type="Proteomes" id="UP000241022"/>
    </source>
</evidence>
<gene>
    <name evidence="2" type="ORF">A7X95_03345</name>
    <name evidence="1" type="ORF">T478_1099</name>
</gene>
<reference evidence="2" key="3">
    <citation type="submission" date="2016-05" db="EMBL/GenBank/DDBJ databases">
        <authorList>
            <person name="Lavstsen T."/>
            <person name="Jespersen J.S."/>
        </authorList>
    </citation>
    <scope>NUCLEOTIDE SEQUENCE [LARGE SCALE GENOMIC DNA]</scope>
    <source>
        <strain evidence="2">U25</strain>
    </source>
</reference>
<dbReference type="Proteomes" id="UP000030944">
    <property type="component" value="Chromosome"/>
</dbReference>
<reference evidence="1 3" key="1">
    <citation type="journal article" date="2015" name="Proc. Natl. Acad. Sci. U.S.A.">
        <title>Genomic and proteomic characterization of "Candidatus Nitrosopelagicus brevis": An ammonia-oxidizing archaeon from the open ocean.</title>
        <authorList>
            <person name="Santoro A.E."/>
            <person name="Dupont C.L."/>
            <person name="Richter R.A."/>
            <person name="Craig M.T."/>
            <person name="Carini P."/>
            <person name="McIlvin M.R."/>
            <person name="Yang Y."/>
            <person name="Orsi W.D."/>
            <person name="Moran D.M."/>
            <person name="Saito M.A."/>
        </authorList>
    </citation>
    <scope>NUCLEOTIDE SEQUENCE [LARGE SCALE GENOMIC DNA]</scope>
    <source>
        <strain evidence="1">CN25</strain>
        <strain evidence="3">V2</strain>
    </source>
</reference>
<dbReference type="HOGENOM" id="CLU_1773075_0_0_2"/>
<sequence>MNITEVNRIFRKSIINEFFIPELTKLDFKKSNVKHPEISTDGLMQSNLLHIFFDVETGNDYPDGDEWFITEFLFPYPMKLPDNLKGTDYFTTISVEEGKNFWHHRELVRYKYGKSKKLDESLDFIESKYKELHGLVEPLEKEIK</sequence>
<dbReference type="EMBL" id="CP007026">
    <property type="protein sequence ID" value="AJA92300.1"/>
    <property type="molecule type" value="Genomic_DNA"/>
</dbReference>